<gene>
    <name evidence="1" type="ORF">Tci_888228</name>
</gene>
<protein>
    <submittedName>
        <fullName evidence="1">Uncharacterized protein</fullName>
    </submittedName>
</protein>
<name>A0A699U4H4_TANCI</name>
<dbReference type="EMBL" id="BKCJ011292072">
    <property type="protein sequence ID" value="GFD16259.1"/>
    <property type="molecule type" value="Genomic_DNA"/>
</dbReference>
<feature type="non-terminal residue" evidence="1">
    <location>
        <position position="1"/>
    </location>
</feature>
<sequence>IATPVGGNEVARCVIDDLIDFNGQTSVKGYMNFFKAQQIVKARRFVNRMREEVQTSRNHIAQLNALITEIEAFEDPREVFDTLKGDDKSVENAKQIGLNELITQSKEDIEMKEAQLEAMDS</sequence>
<accession>A0A699U4H4</accession>
<dbReference type="AlphaFoldDB" id="A0A699U4H4"/>
<comment type="caution">
    <text evidence="1">The sequence shown here is derived from an EMBL/GenBank/DDBJ whole genome shotgun (WGS) entry which is preliminary data.</text>
</comment>
<proteinExistence type="predicted"/>
<evidence type="ECO:0000313" key="1">
    <source>
        <dbReference type="EMBL" id="GFD16259.1"/>
    </source>
</evidence>
<organism evidence="1">
    <name type="scientific">Tanacetum cinerariifolium</name>
    <name type="common">Dalmatian daisy</name>
    <name type="synonym">Chrysanthemum cinerariifolium</name>
    <dbReference type="NCBI Taxonomy" id="118510"/>
    <lineage>
        <taxon>Eukaryota</taxon>
        <taxon>Viridiplantae</taxon>
        <taxon>Streptophyta</taxon>
        <taxon>Embryophyta</taxon>
        <taxon>Tracheophyta</taxon>
        <taxon>Spermatophyta</taxon>
        <taxon>Magnoliopsida</taxon>
        <taxon>eudicotyledons</taxon>
        <taxon>Gunneridae</taxon>
        <taxon>Pentapetalae</taxon>
        <taxon>asterids</taxon>
        <taxon>campanulids</taxon>
        <taxon>Asterales</taxon>
        <taxon>Asteraceae</taxon>
        <taxon>Asteroideae</taxon>
        <taxon>Anthemideae</taxon>
        <taxon>Anthemidinae</taxon>
        <taxon>Tanacetum</taxon>
    </lineage>
</organism>
<reference evidence="1" key="1">
    <citation type="journal article" date="2019" name="Sci. Rep.">
        <title>Draft genome of Tanacetum cinerariifolium, the natural source of mosquito coil.</title>
        <authorList>
            <person name="Yamashiro T."/>
            <person name="Shiraishi A."/>
            <person name="Satake H."/>
            <person name="Nakayama K."/>
        </authorList>
    </citation>
    <scope>NUCLEOTIDE SEQUENCE</scope>
</reference>